<name>A0A0A8YTR5_ARUDO</name>
<evidence type="ECO:0000256" key="1">
    <source>
        <dbReference type="SAM" id="SignalP"/>
    </source>
</evidence>
<reference evidence="2" key="1">
    <citation type="submission" date="2014-09" db="EMBL/GenBank/DDBJ databases">
        <authorList>
            <person name="Magalhaes I.L.F."/>
            <person name="Oliveira U."/>
            <person name="Santos F.R."/>
            <person name="Vidigal T.H.D.A."/>
            <person name="Brescovit A.D."/>
            <person name="Santos A.J."/>
        </authorList>
    </citation>
    <scope>NUCLEOTIDE SEQUENCE</scope>
    <source>
        <tissue evidence="2">Shoot tissue taken approximately 20 cm above the soil surface</tissue>
    </source>
</reference>
<keyword evidence="1" id="KW-0732">Signal</keyword>
<feature type="chain" id="PRO_5002044816" description="Secreted protein" evidence="1">
    <location>
        <begin position="21"/>
        <end position="73"/>
    </location>
</feature>
<reference evidence="2" key="2">
    <citation type="journal article" date="2015" name="Data Brief">
        <title>Shoot transcriptome of the giant reed, Arundo donax.</title>
        <authorList>
            <person name="Barrero R.A."/>
            <person name="Guerrero F.D."/>
            <person name="Moolhuijzen P."/>
            <person name="Goolsby J.A."/>
            <person name="Tidwell J."/>
            <person name="Bellgard S.E."/>
            <person name="Bellgard M.I."/>
        </authorList>
    </citation>
    <scope>NUCLEOTIDE SEQUENCE</scope>
    <source>
        <tissue evidence="2">Shoot tissue taken approximately 20 cm above the soil surface</tissue>
    </source>
</reference>
<accession>A0A0A8YTR5</accession>
<evidence type="ECO:0008006" key="3">
    <source>
        <dbReference type="Google" id="ProtNLM"/>
    </source>
</evidence>
<evidence type="ECO:0000313" key="2">
    <source>
        <dbReference type="EMBL" id="JAD28823.1"/>
    </source>
</evidence>
<organism evidence="2">
    <name type="scientific">Arundo donax</name>
    <name type="common">Giant reed</name>
    <name type="synonym">Donax arundinaceus</name>
    <dbReference type="NCBI Taxonomy" id="35708"/>
    <lineage>
        <taxon>Eukaryota</taxon>
        <taxon>Viridiplantae</taxon>
        <taxon>Streptophyta</taxon>
        <taxon>Embryophyta</taxon>
        <taxon>Tracheophyta</taxon>
        <taxon>Spermatophyta</taxon>
        <taxon>Magnoliopsida</taxon>
        <taxon>Liliopsida</taxon>
        <taxon>Poales</taxon>
        <taxon>Poaceae</taxon>
        <taxon>PACMAD clade</taxon>
        <taxon>Arundinoideae</taxon>
        <taxon>Arundineae</taxon>
        <taxon>Arundo</taxon>
    </lineage>
</organism>
<dbReference type="AlphaFoldDB" id="A0A0A8YTR5"/>
<dbReference type="EMBL" id="GBRH01269072">
    <property type="protein sequence ID" value="JAD28823.1"/>
    <property type="molecule type" value="Transcribed_RNA"/>
</dbReference>
<protein>
    <recommendedName>
        <fullName evidence="3">Secreted protein</fullName>
    </recommendedName>
</protein>
<sequence>MHIITYILIFNSWLYNFILAHTHHALLPAQPKFEYLRQAVPTYKIHMMKIFVRSCWLHKSLCNHNEHTFAVGD</sequence>
<proteinExistence type="predicted"/>
<feature type="signal peptide" evidence="1">
    <location>
        <begin position="1"/>
        <end position="20"/>
    </location>
</feature>